<accession>A0A853EZG0</accession>
<proteinExistence type="predicted"/>
<gene>
    <name evidence="3" type="ORF">H0A76_01705</name>
</gene>
<feature type="domain" description="EamA" evidence="2">
    <location>
        <begin position="9"/>
        <end position="130"/>
    </location>
</feature>
<feature type="transmembrane region" description="Helical" evidence="1">
    <location>
        <begin position="70"/>
        <end position="91"/>
    </location>
</feature>
<evidence type="ECO:0000313" key="4">
    <source>
        <dbReference type="Proteomes" id="UP000568751"/>
    </source>
</evidence>
<protein>
    <submittedName>
        <fullName evidence="3">EamA family transporter</fullName>
    </submittedName>
</protein>
<evidence type="ECO:0000256" key="1">
    <source>
        <dbReference type="SAM" id="Phobius"/>
    </source>
</evidence>
<dbReference type="Proteomes" id="UP000568751">
    <property type="component" value="Unassembled WGS sequence"/>
</dbReference>
<evidence type="ECO:0000313" key="3">
    <source>
        <dbReference type="EMBL" id="NYT26726.1"/>
    </source>
</evidence>
<dbReference type="SUPFAM" id="SSF103481">
    <property type="entry name" value="Multidrug resistance efflux transporter EmrE"/>
    <property type="match status" value="1"/>
</dbReference>
<feature type="transmembrane region" description="Helical" evidence="1">
    <location>
        <begin position="12"/>
        <end position="33"/>
    </location>
</feature>
<name>A0A853EZG0_9GAMM</name>
<keyword evidence="1" id="KW-0812">Transmembrane</keyword>
<dbReference type="GO" id="GO:0016020">
    <property type="term" value="C:membrane"/>
    <property type="evidence" value="ECO:0007669"/>
    <property type="project" value="InterPro"/>
</dbReference>
<feature type="transmembrane region" description="Helical" evidence="1">
    <location>
        <begin position="97"/>
        <end position="118"/>
    </location>
</feature>
<dbReference type="Pfam" id="PF00892">
    <property type="entry name" value="EamA"/>
    <property type="match status" value="1"/>
</dbReference>
<dbReference type="EMBL" id="JACCHT010000001">
    <property type="protein sequence ID" value="NYT26726.1"/>
    <property type="molecule type" value="Genomic_DNA"/>
</dbReference>
<keyword evidence="1" id="KW-0472">Membrane</keyword>
<organism evidence="3 4">
    <name type="scientific">Candidatus Thiodubiliella endoseptemdiera</name>
    <dbReference type="NCBI Taxonomy" id="2738886"/>
    <lineage>
        <taxon>Bacteria</taxon>
        <taxon>Pseudomonadati</taxon>
        <taxon>Pseudomonadota</taxon>
        <taxon>Gammaproteobacteria</taxon>
        <taxon>Candidatus Pseudothioglobaceae</taxon>
        <taxon>Candidatus Thiodubiliella</taxon>
    </lineage>
</organism>
<keyword evidence="1" id="KW-1133">Transmembrane helix</keyword>
<reference evidence="3 4" key="1">
    <citation type="submission" date="2020-05" db="EMBL/GenBank/DDBJ databases">
        <title>Horizontal transmission and recombination maintain forever young bacterial symbiont genomes.</title>
        <authorList>
            <person name="Russell S.L."/>
            <person name="Pepper-Tunick E."/>
            <person name="Svedberg J."/>
            <person name="Byrne A."/>
            <person name="Ruelas Castillo J."/>
            <person name="Vollmers C."/>
            <person name="Beinart R.A."/>
            <person name="Corbett-Detig R."/>
        </authorList>
    </citation>
    <scope>NUCLEOTIDE SEQUENCE [LARGE SCALE GENOMIC DNA]</scope>
    <source>
        <strain evidence="3">455</strain>
    </source>
</reference>
<dbReference type="AlphaFoldDB" id="A0A853EZG0"/>
<comment type="caution">
    <text evidence="3">The sequence shown here is derived from an EMBL/GenBank/DDBJ whole genome shotgun (WGS) entry which is preliminary data.</text>
</comment>
<dbReference type="InterPro" id="IPR000620">
    <property type="entry name" value="EamA_dom"/>
</dbReference>
<dbReference type="InterPro" id="IPR037185">
    <property type="entry name" value="EmrE-like"/>
</dbReference>
<feature type="transmembrane region" description="Helical" evidence="1">
    <location>
        <begin position="39"/>
        <end position="58"/>
    </location>
</feature>
<evidence type="ECO:0000259" key="2">
    <source>
        <dbReference type="Pfam" id="PF00892"/>
    </source>
</evidence>
<sequence>MQRSLNSMSIYLVFLSIIVIWSTTPLAIVWSTLGASNSFSAASRMVVGLAICLLLLLVKRQKLTLTPIAIWNYIYAGLGIFITLSLVYYSARNLPSGIISIVFGLTPIITGVFALVLLKETLFSINRIVIVT</sequence>